<evidence type="ECO:0000259" key="2">
    <source>
        <dbReference type="PROSITE" id="PS50048"/>
    </source>
</evidence>
<name>A0A077R2D5_9BASI</name>
<feature type="compositionally biased region" description="Low complexity" evidence="1">
    <location>
        <begin position="873"/>
        <end position="898"/>
    </location>
</feature>
<dbReference type="Pfam" id="PF00172">
    <property type="entry name" value="Zn_clus"/>
    <property type="match status" value="1"/>
</dbReference>
<dbReference type="SUPFAM" id="SSF57701">
    <property type="entry name" value="Zn2/Cys6 DNA-binding domain"/>
    <property type="match status" value="1"/>
</dbReference>
<accession>A0A077R2D5</accession>
<dbReference type="GO" id="GO:0008270">
    <property type="term" value="F:zinc ion binding"/>
    <property type="evidence" value="ECO:0007669"/>
    <property type="project" value="InterPro"/>
</dbReference>
<dbReference type="InterPro" id="IPR036864">
    <property type="entry name" value="Zn2-C6_fun-type_DNA-bd_sf"/>
</dbReference>
<reference evidence="3" key="1">
    <citation type="journal article" date="2014" name="Genome Biol. Evol.">
        <title>Gene Loss Rather Than Gene Gain Is Associated with a Host Jump from Monocots to Dicots in the Smut Fungus Melanopsichium pennsylvanicum.</title>
        <authorList>
            <person name="Sharma R."/>
            <person name="Mishra B."/>
            <person name="Runge F."/>
            <person name="Thines M."/>
        </authorList>
    </citation>
    <scope>NUCLEOTIDE SEQUENCE</scope>
    <source>
        <strain evidence="3">4</strain>
    </source>
</reference>
<dbReference type="EMBL" id="HG529494">
    <property type="protein sequence ID" value="CDI51139.1"/>
    <property type="molecule type" value="Genomic_DNA"/>
</dbReference>
<feature type="compositionally biased region" description="Basic and acidic residues" evidence="1">
    <location>
        <begin position="97"/>
        <end position="106"/>
    </location>
</feature>
<feature type="region of interest" description="Disordered" evidence="1">
    <location>
        <begin position="196"/>
        <end position="283"/>
    </location>
</feature>
<feature type="region of interest" description="Disordered" evidence="1">
    <location>
        <begin position="59"/>
        <end position="78"/>
    </location>
</feature>
<dbReference type="PROSITE" id="PS50048">
    <property type="entry name" value="ZN2_CY6_FUNGAL_2"/>
    <property type="match status" value="1"/>
</dbReference>
<proteinExistence type="predicted"/>
<protein>
    <recommendedName>
        <fullName evidence="2">Zn(2)-C6 fungal-type domain-containing protein</fullName>
    </recommendedName>
</protein>
<sequence>MSLHSYIPPKANAITPLAHAQHPNMAQQSGPPAYGAPPGPADHLYDNTLRGMKDYDLAATSQPSAPRSPWDSAASDPYTHRNIGLQHKQSMQYPPFDPHHTTDLDSLHAPSAHHHHGLQHPHLHHHPYNPPHAGPLFASSSRQSDMHHRHVSRAACLSCRSAKRKCDGTKPVCGPCALRGVKDGYPQDDGGCVYVASKRGGPRFKGVKGAEATKRKLDERDKSGRMKGSRGSDQHSHDDPHSQSPPDHASHGFYPHSSTASTTLDAHGRPADGGPDNPFFASSGPLSSANLDFSRTGGDMLGGIAVPADGLPLVEDTSDAFSFDRERNALTLRSLFRPDAAVGGGLFDDLSATNFESLHKLSANQASVGLSLANFYHKLEDLPKAGVLSLSELSTVDEFGSVEVDMPQALLEIETATKSSVAVNSEQQARALLSDFYELVYPACPVMLPSGHLSSLAFHLSEDDSSALLAATSACVALQLPQNEAKRIVKGSLLFHDPDDHETKAELLDLEHASREEIAAYHARSAEKLLLKKVALLARASSFPSEAAKAMGATKFMPNSRGTQAADIELVRIKLVATHTLLAHYHYGTSNSRRAFHHASQAWNHAQALNLDSGEGVSSAPSWFTHEQKCEWARRAYWTCYAAATVMSCTGGFKPLSVTRDMPSDLGLLPNLRGDRSSWKVLVRGAQFVSRSYASLYDLDSYKNRPENKMDTPGAQPRDKRRKWEMIFERMQKIDADVMQYARSDPVWSDESCFAASVSVGLSRQTMQFEEENEIRLSRSLRIAGKLMTSGALIILHRAQAFANARIFVAPTCGIPGACEDNSDTASDVGGRKTGPDRLWHREAEGLPPSGKAGNLQHSDELSPAMGGDKVYSSTSRSVRSRSASSMSSSGAGSISKSLISSSGSSGAGLGQITFTPCGIPSKFNGGPFEPSESLDRCRYAAGVMYAQLVHINTSTFRHGRRESMAELPIEAKHGRENREQWSAPSLPPFSACSLVLAAYVLLMETLHAQIAAGSEDDVDLTSTEELNEVDETLDQLSPILEPNPHRMGQIPQLAGRQAYMLAIRLRSCILQIESALEKFSRAWEIAKGYAQEVKLLLEVNQSLFTGGSVAQIQS</sequence>
<feature type="compositionally biased region" description="Basic and acidic residues" evidence="1">
    <location>
        <begin position="211"/>
        <end position="241"/>
    </location>
</feature>
<dbReference type="GO" id="GO:0000981">
    <property type="term" value="F:DNA-binding transcription factor activity, RNA polymerase II-specific"/>
    <property type="evidence" value="ECO:0007669"/>
    <property type="project" value="InterPro"/>
</dbReference>
<dbReference type="PANTHER" id="PTHR47431">
    <property type="entry name" value="ZN(II)2CYS6 TRANSCRIPTION FACTOR (EUROFUNG)-RELATED"/>
    <property type="match status" value="1"/>
</dbReference>
<dbReference type="PANTHER" id="PTHR47431:SF1">
    <property type="entry name" value="ZN(II)2CYS6 TRANSCRIPTION FACTOR (EUROFUNG)"/>
    <property type="match status" value="1"/>
</dbReference>
<organism evidence="3">
    <name type="scientific">Melanopsichium pennsylvanicum 4</name>
    <dbReference type="NCBI Taxonomy" id="1398559"/>
    <lineage>
        <taxon>Eukaryota</taxon>
        <taxon>Fungi</taxon>
        <taxon>Dikarya</taxon>
        <taxon>Basidiomycota</taxon>
        <taxon>Ustilaginomycotina</taxon>
        <taxon>Ustilaginomycetes</taxon>
        <taxon>Ustilaginales</taxon>
        <taxon>Ustilaginaceae</taxon>
        <taxon>Melanopsichium</taxon>
    </lineage>
</organism>
<dbReference type="Gene3D" id="4.10.240.10">
    <property type="entry name" value="Zn(2)-C6 fungal-type DNA-binding domain"/>
    <property type="match status" value="1"/>
</dbReference>
<dbReference type="CDD" id="cd12148">
    <property type="entry name" value="fungal_TF_MHR"/>
    <property type="match status" value="1"/>
</dbReference>
<feature type="compositionally biased region" description="Basic residues" evidence="1">
    <location>
        <begin position="111"/>
        <end position="127"/>
    </location>
</feature>
<dbReference type="AlphaFoldDB" id="A0A077R2D5"/>
<evidence type="ECO:0000313" key="3">
    <source>
        <dbReference type="EMBL" id="CDI51139.1"/>
    </source>
</evidence>
<feature type="domain" description="Zn(2)-C6 fungal-type" evidence="2">
    <location>
        <begin position="155"/>
        <end position="194"/>
    </location>
</feature>
<feature type="region of interest" description="Disordered" evidence="1">
    <location>
        <begin position="90"/>
        <end position="146"/>
    </location>
</feature>
<dbReference type="SMART" id="SM00066">
    <property type="entry name" value="GAL4"/>
    <property type="match status" value="1"/>
</dbReference>
<feature type="region of interest" description="Disordered" evidence="1">
    <location>
        <begin position="819"/>
        <end position="898"/>
    </location>
</feature>
<evidence type="ECO:0000256" key="1">
    <source>
        <dbReference type="SAM" id="MobiDB-lite"/>
    </source>
</evidence>
<dbReference type="InterPro" id="IPR001138">
    <property type="entry name" value="Zn2Cys6_DnaBD"/>
</dbReference>
<dbReference type="CDD" id="cd00067">
    <property type="entry name" value="GAL4"/>
    <property type="match status" value="1"/>
</dbReference>
<feature type="compositionally biased region" description="Basic and acidic residues" evidence="1">
    <location>
        <begin position="830"/>
        <end position="845"/>
    </location>
</feature>
<feature type="region of interest" description="Disordered" evidence="1">
    <location>
        <begin position="21"/>
        <end position="47"/>
    </location>
</feature>